<dbReference type="AlphaFoldDB" id="A0A096B7I1"/>
<dbReference type="EMBL" id="JRNS01000116">
    <property type="protein sequence ID" value="KGF55015.1"/>
    <property type="molecule type" value="Genomic_DNA"/>
</dbReference>
<evidence type="ECO:0000313" key="2">
    <source>
        <dbReference type="EMBL" id="KGF55015.1"/>
    </source>
</evidence>
<name>A0A096B7I1_9BACT</name>
<evidence type="ECO:0000313" key="3">
    <source>
        <dbReference type="Proteomes" id="UP000029578"/>
    </source>
</evidence>
<evidence type="ECO:0000256" key="1">
    <source>
        <dbReference type="SAM" id="SignalP"/>
    </source>
</evidence>
<comment type="caution">
    <text evidence="2">The sequence shown here is derived from an EMBL/GenBank/DDBJ whole genome shotgun (WGS) entry which is preliminary data.</text>
</comment>
<dbReference type="RefSeq" id="WP_036862141.1">
    <property type="nucleotide sequence ID" value="NZ_JRNS01000116.1"/>
</dbReference>
<keyword evidence="1" id="KW-0732">Signal</keyword>
<reference evidence="2 3" key="1">
    <citation type="submission" date="2014-07" db="EMBL/GenBank/DDBJ databases">
        <authorList>
            <person name="McCorrison J."/>
            <person name="Sanka R."/>
            <person name="Torralba M."/>
            <person name="Gillis M."/>
            <person name="Haft D.H."/>
            <person name="Methe B."/>
            <person name="Sutton G."/>
            <person name="Nelson K.E."/>
        </authorList>
    </citation>
    <scope>NUCLEOTIDE SEQUENCE [LARGE SCALE GENOMIC DNA]</scope>
    <source>
        <strain evidence="2 3">DNF00666</strain>
    </source>
</reference>
<accession>A0A096B7I1</accession>
<proteinExistence type="predicted"/>
<protein>
    <submittedName>
        <fullName evidence="2">Uncharacterized protein</fullName>
    </submittedName>
</protein>
<sequence length="115" mass="13153">MKKNLLQALFFTVVTGLASTISANASNDSIRTITKQKAITATPNKFDRLYPNPDKLFAPEDHIIPPLPFDPKDSILFIEPDKPDIPISSVIPVVPTQPIHYKWRLNDEDSWHWFR</sequence>
<feature type="signal peptide" evidence="1">
    <location>
        <begin position="1"/>
        <end position="25"/>
    </location>
</feature>
<gene>
    <name evidence="2" type="ORF">HMPREF0661_01750</name>
</gene>
<dbReference type="Proteomes" id="UP000029578">
    <property type="component" value="Unassembled WGS sequence"/>
</dbReference>
<organism evidence="2 3">
    <name type="scientific">Prevotella melaninogenica DNF00666</name>
    <dbReference type="NCBI Taxonomy" id="1401073"/>
    <lineage>
        <taxon>Bacteria</taxon>
        <taxon>Pseudomonadati</taxon>
        <taxon>Bacteroidota</taxon>
        <taxon>Bacteroidia</taxon>
        <taxon>Bacteroidales</taxon>
        <taxon>Prevotellaceae</taxon>
        <taxon>Prevotella</taxon>
    </lineage>
</organism>
<feature type="chain" id="PRO_5001917786" evidence="1">
    <location>
        <begin position="26"/>
        <end position="115"/>
    </location>
</feature>